<evidence type="ECO:0000313" key="2">
    <source>
        <dbReference type="EMBL" id="KAL0531688.1"/>
    </source>
</evidence>
<dbReference type="Proteomes" id="UP001500493">
    <property type="component" value="Unassembled WGS sequence"/>
</dbReference>
<comment type="caution">
    <text evidence="2">The sequence shown here is derived from an EMBL/GenBank/DDBJ whole genome shotgun (WGS) entry which is preliminary data.</text>
</comment>
<organism evidence="2 3">
    <name type="scientific">Leishmania shawi</name>
    <dbReference type="NCBI Taxonomy" id="5680"/>
    <lineage>
        <taxon>Eukaryota</taxon>
        <taxon>Discoba</taxon>
        <taxon>Euglenozoa</taxon>
        <taxon>Kinetoplastea</taxon>
        <taxon>Metakinetoplastina</taxon>
        <taxon>Trypanosomatida</taxon>
        <taxon>Trypanosomatidae</taxon>
        <taxon>Leishmaniinae</taxon>
        <taxon>Leishmania</taxon>
        <taxon>Leishmania guyanensis species complex</taxon>
    </lineage>
</organism>
<evidence type="ECO:0000256" key="1">
    <source>
        <dbReference type="SAM" id="MobiDB-lite"/>
    </source>
</evidence>
<accession>A0AAW3CCH4</accession>
<dbReference type="AlphaFoldDB" id="A0AAW3CCH4"/>
<gene>
    <name evidence="2" type="ORF">Q4I32_000164</name>
</gene>
<sequence>VLHLAPLGPTRRLPTVVGSEGPGWDAFESRWHLTHCTGVAAQTCMLSRAAPTPRRPRTSPPTPVATPRSGFATP</sequence>
<name>A0AAW3CCH4_9TRYP</name>
<feature type="non-terminal residue" evidence="2">
    <location>
        <position position="1"/>
    </location>
</feature>
<proteinExistence type="predicted"/>
<evidence type="ECO:0000313" key="3">
    <source>
        <dbReference type="Proteomes" id="UP001500493"/>
    </source>
</evidence>
<feature type="compositionally biased region" description="Low complexity" evidence="1">
    <location>
        <begin position="65"/>
        <end position="74"/>
    </location>
</feature>
<feature type="region of interest" description="Disordered" evidence="1">
    <location>
        <begin position="1"/>
        <end position="20"/>
    </location>
</feature>
<protein>
    <submittedName>
        <fullName evidence="2">Uncharacterized protein</fullName>
    </submittedName>
</protein>
<dbReference type="EMBL" id="JBAMZJ010000001">
    <property type="protein sequence ID" value="KAL0531688.1"/>
    <property type="molecule type" value="Genomic_DNA"/>
</dbReference>
<reference evidence="2" key="1">
    <citation type="submission" date="2024-02" db="EMBL/GenBank/DDBJ databases">
        <title>FIRST GENOME SEQUENCES OF Leishmania (Viannia) shawi, Leishmania (Viannia) lindenbergi AND Leishmania (Viannia) utingensis.</title>
        <authorList>
            <person name="Resadore F."/>
            <person name="Custodio M.G.F."/>
            <person name="Boite M.C."/>
            <person name="Cupolillo E."/>
            <person name="Ferreira G.E.M."/>
        </authorList>
    </citation>
    <scope>NUCLEOTIDE SEQUENCE</scope>
    <source>
        <strain evidence="2">MHOM/BR/2013/18 LTA MLF</strain>
    </source>
</reference>
<feature type="region of interest" description="Disordered" evidence="1">
    <location>
        <begin position="47"/>
        <end position="74"/>
    </location>
</feature>